<dbReference type="AlphaFoldDB" id="A0AAE7AW95"/>
<dbReference type="RefSeq" id="WP_069666721.1">
    <property type="nucleotide sequence ID" value="NZ_CP053541.1"/>
</dbReference>
<dbReference type="Proteomes" id="UP000501443">
    <property type="component" value="Chromosome 1"/>
</dbReference>
<name>A0AAE7AW95_9VIBR</name>
<dbReference type="Proteomes" id="UP001150001">
    <property type="component" value="Unassembled WGS sequence"/>
</dbReference>
<evidence type="ECO:0000313" key="4">
    <source>
        <dbReference type="Proteomes" id="UP001150001"/>
    </source>
</evidence>
<evidence type="ECO:0000313" key="1">
    <source>
        <dbReference type="EMBL" id="MDC5741451.1"/>
    </source>
</evidence>
<evidence type="ECO:0000313" key="2">
    <source>
        <dbReference type="EMBL" id="QJY36661.1"/>
    </source>
</evidence>
<dbReference type="SUPFAM" id="SSF53474">
    <property type="entry name" value="alpha/beta-Hydrolases"/>
    <property type="match status" value="1"/>
</dbReference>
<accession>A0AAE7AW95</accession>
<organism evidence="2 3">
    <name type="scientific">Vibrio europaeus</name>
    <dbReference type="NCBI Taxonomy" id="300876"/>
    <lineage>
        <taxon>Bacteria</taxon>
        <taxon>Pseudomonadati</taxon>
        <taxon>Pseudomonadota</taxon>
        <taxon>Gammaproteobacteria</taxon>
        <taxon>Vibrionales</taxon>
        <taxon>Vibrionaceae</taxon>
        <taxon>Vibrio</taxon>
        <taxon>Vibrio oreintalis group</taxon>
    </lineage>
</organism>
<evidence type="ECO:0000313" key="3">
    <source>
        <dbReference type="Proteomes" id="UP000501443"/>
    </source>
</evidence>
<dbReference type="Gene3D" id="3.40.50.1820">
    <property type="entry name" value="alpha/beta hydrolase"/>
    <property type="match status" value="1"/>
</dbReference>
<dbReference type="InterPro" id="IPR029058">
    <property type="entry name" value="AB_hydrolase_fold"/>
</dbReference>
<reference evidence="1" key="2">
    <citation type="submission" date="2022-11" db="EMBL/GenBank/DDBJ databases">
        <title>Role of the vibriolysin VemA secreted by the emergent pathogen Vibrio europaeus in the colonization of Manila clam mucus.</title>
        <authorList>
            <person name="Martinez C."/>
            <person name="Rodriguez S."/>
            <person name="Vences A."/>
            <person name="Barja J.L."/>
            <person name="Toranzo A.E."/>
            <person name="Dubert J."/>
        </authorList>
    </citation>
    <scope>NUCLEOTIDE SEQUENCE</scope>
    <source>
        <strain evidence="1">3454</strain>
    </source>
</reference>
<sequence length="735" mass="79626">MRGFHSLSLAISAITLLSGCGSEESTSDNIAVEVPFSLSSIPMPNDGYGYDADGTISLPGEPSSPNAYSTNAEYDAYYQNFETSFAAVDGWGLCVEPIEIPLSSVGSEQVIALEPQSIITEANSATDTVMLFKEGDPTPLDIKVTNNDGRSLSIQCGDALNLDTPTRYHLVVTNGVKTETGQPLSASSEFTRLMNSSNEQLNDSELVVKRDSIDPAVTHYRSLASAGIAYAATFTTQDAYSPLDEMVEGNKNAKLELVLGSLNTKHNDFDEAEGILTVTQYLPFDQQTADNDPSGCVLDEYDPINACQAMYRWIEPADTTNGHHLTRNNPTPKIHDATKELPVNIYLPKPKHTPSSDTTAEWMMKNNKAVIFVHGLGGDKSSTSLMAADYTNKGYVVFAIDMPYHGSQIVKDNNGNEISANANRAFFINITSPLTLRSNLHQAVTDFTGLRYALNFGNPQAQREVSLIGQSLGGIVSVMISEMTQGRDDLQLKTANFVVPGQGLVNLTLNSLLLGPEMERAIKDSPDIQRAIAETLVPNLCYEGVSNEDCITALNDHSSSFPDSIAMLEEEIYAAVLPLLKKGVQRTIDSADPAGKVHRQVSEQQPTLLLEAFGTCKNDCEVGVDYIPDSVVPNSAPNNQLTGTEPLIRALKLDPILDNVQAPDIRGAVRATKGGHGTYLFPYEGPVNEEGVPEQEITIEGMQAMAAQQLAISSMVIDQKVTIRNNYFVDSSDFN</sequence>
<dbReference type="EMBL" id="JAPFIT010000018">
    <property type="protein sequence ID" value="MDC5741451.1"/>
    <property type="molecule type" value="Genomic_DNA"/>
</dbReference>
<proteinExistence type="predicted"/>
<dbReference type="PROSITE" id="PS51257">
    <property type="entry name" value="PROKAR_LIPOPROTEIN"/>
    <property type="match status" value="1"/>
</dbReference>
<gene>
    <name evidence="2" type="ORF">HOO69_08525</name>
    <name evidence="1" type="ORF">OPW20_15375</name>
</gene>
<protein>
    <submittedName>
        <fullName evidence="2">Lipase</fullName>
    </submittedName>
</protein>
<dbReference type="GeneID" id="78075394"/>
<reference evidence="2 3" key="1">
    <citation type="submission" date="2020-05" db="EMBL/GenBank/DDBJ databases">
        <title>First description outside Europe of the emergent pathogen for shellfish aquaculture Vibrio europaeus.</title>
        <authorList>
            <person name="Dubert J."/>
            <person name="Rojas R."/>
        </authorList>
    </citation>
    <scope>NUCLEOTIDE SEQUENCE [LARGE SCALE GENOMIC DNA]</scope>
    <source>
        <strain evidence="2 3">NPI-1</strain>
    </source>
</reference>
<keyword evidence="4" id="KW-1185">Reference proteome</keyword>
<dbReference type="EMBL" id="CP053541">
    <property type="protein sequence ID" value="QJY36661.1"/>
    <property type="molecule type" value="Genomic_DNA"/>
</dbReference>